<keyword evidence="6" id="KW-1015">Disulfide bond</keyword>
<name>A0ABM3KXF6_CUCME</name>
<dbReference type="InterPro" id="IPR036312">
    <property type="entry name" value="Bifun_inhib/LTP/seed_sf"/>
</dbReference>
<keyword evidence="9" id="KW-1133">Transmembrane helix</keyword>
<evidence type="ECO:0000313" key="13">
    <source>
        <dbReference type="RefSeq" id="XP_050942454.1"/>
    </source>
</evidence>
<dbReference type="GeneID" id="103490924"/>
<dbReference type="Gene3D" id="1.10.110.10">
    <property type="entry name" value="Plant lipid-transfer and hydrophobic proteins"/>
    <property type="match status" value="1"/>
</dbReference>
<feature type="transmembrane region" description="Helical" evidence="9">
    <location>
        <begin position="129"/>
        <end position="149"/>
    </location>
</feature>
<accession>A0ABM3KXF6</accession>
<keyword evidence="9" id="KW-0472">Membrane</keyword>
<organism evidence="12 13">
    <name type="scientific">Cucumis melo</name>
    <name type="common">Muskmelon</name>
    <dbReference type="NCBI Taxonomy" id="3656"/>
    <lineage>
        <taxon>Eukaryota</taxon>
        <taxon>Viridiplantae</taxon>
        <taxon>Streptophyta</taxon>
        <taxon>Embryophyta</taxon>
        <taxon>Tracheophyta</taxon>
        <taxon>Spermatophyta</taxon>
        <taxon>Magnoliopsida</taxon>
        <taxon>eudicotyledons</taxon>
        <taxon>Gunneridae</taxon>
        <taxon>Pentapetalae</taxon>
        <taxon>rosids</taxon>
        <taxon>fabids</taxon>
        <taxon>Cucurbitales</taxon>
        <taxon>Cucurbitaceae</taxon>
        <taxon>Benincaseae</taxon>
        <taxon>Cucumis</taxon>
    </lineage>
</organism>
<dbReference type="CDD" id="cd00010">
    <property type="entry name" value="AAI_LTSS"/>
    <property type="match status" value="1"/>
</dbReference>
<keyword evidence="12" id="KW-1185">Reference proteome</keyword>
<evidence type="ECO:0000256" key="3">
    <source>
        <dbReference type="ARBA" id="ARBA00022475"/>
    </source>
</evidence>
<evidence type="ECO:0000256" key="10">
    <source>
        <dbReference type="SAM" id="SignalP"/>
    </source>
</evidence>
<dbReference type="PANTHER" id="PTHR33044">
    <property type="entry name" value="BIFUNCTIONAL INHIBITOR/LIPID-TRANSFER PROTEIN/SEED STORAGE 2S ALBUMIN SUPERFAMILY PROTEIN-RELATED"/>
    <property type="match status" value="1"/>
</dbReference>
<evidence type="ECO:0000256" key="5">
    <source>
        <dbReference type="ARBA" id="ARBA00022729"/>
    </source>
</evidence>
<dbReference type="SUPFAM" id="SSF47699">
    <property type="entry name" value="Bifunctional inhibitor/lipid-transfer protein/seed storage 2S albumin"/>
    <property type="match status" value="1"/>
</dbReference>
<keyword evidence="8" id="KW-0449">Lipoprotein</keyword>
<feature type="chain" id="PRO_5047040134" evidence="10">
    <location>
        <begin position="28"/>
        <end position="165"/>
    </location>
</feature>
<feature type="domain" description="Bifunctional inhibitor/plant lipid transfer protein/seed storage helical" evidence="11">
    <location>
        <begin position="18"/>
        <end position="104"/>
    </location>
</feature>
<dbReference type="RefSeq" id="XP_050942454.1">
    <property type="nucleotide sequence ID" value="XM_051086497.1"/>
</dbReference>
<feature type="signal peptide" evidence="10">
    <location>
        <begin position="1"/>
        <end position="27"/>
    </location>
</feature>
<keyword evidence="4" id="KW-0336">GPI-anchor</keyword>
<dbReference type="Proteomes" id="UP001652600">
    <property type="component" value="Chromosome 6"/>
</dbReference>
<dbReference type="InterPro" id="IPR043325">
    <property type="entry name" value="LTSS"/>
</dbReference>
<gene>
    <name evidence="13" type="primary">LOC103490924</name>
</gene>
<comment type="similarity">
    <text evidence="2">Belongs to the plant LTP family.</text>
</comment>
<keyword evidence="7" id="KW-0325">Glycoprotein</keyword>
<dbReference type="InterPro" id="IPR016140">
    <property type="entry name" value="Bifunc_inhib/LTP/seed_store"/>
</dbReference>
<evidence type="ECO:0000256" key="9">
    <source>
        <dbReference type="SAM" id="Phobius"/>
    </source>
</evidence>
<evidence type="ECO:0000256" key="1">
    <source>
        <dbReference type="ARBA" id="ARBA00004609"/>
    </source>
</evidence>
<evidence type="ECO:0000256" key="6">
    <source>
        <dbReference type="ARBA" id="ARBA00023157"/>
    </source>
</evidence>
<evidence type="ECO:0000256" key="7">
    <source>
        <dbReference type="ARBA" id="ARBA00023180"/>
    </source>
</evidence>
<keyword evidence="5 10" id="KW-0732">Signal</keyword>
<protein>
    <submittedName>
        <fullName evidence="13">Non-specific lipid transfer protein GPI-anchored 7 isoform X1</fullName>
    </submittedName>
</protein>
<comment type="subcellular location">
    <subcellularLocation>
        <location evidence="1">Cell membrane</location>
        <topology evidence="1">Lipid-anchor</topology>
        <topology evidence="1">GPI-anchor</topology>
    </subcellularLocation>
</comment>
<sequence>MAGGEISVPFAVVAVVVLAVAVGFVEAQDVPDCVSKLTPCVDFLKSNNPPATCCDPIKEAVATQLPCLCNLYVTPGLLNSFGVNVSDAIHLTNACGVPVELSKCKTGAPAPQQGAPSPPGGKFSELVGLFWYFPFLIFIFQFVEVFFFCEYIHVYDSWIIFCCMN</sequence>
<reference evidence="13" key="1">
    <citation type="submission" date="2025-08" db="UniProtKB">
        <authorList>
            <consortium name="RefSeq"/>
        </authorList>
    </citation>
    <scope>IDENTIFICATION</scope>
    <source>
        <tissue evidence="13">Stem</tissue>
    </source>
</reference>
<dbReference type="Pfam" id="PF14368">
    <property type="entry name" value="LTP_2"/>
    <property type="match status" value="1"/>
</dbReference>
<keyword evidence="3" id="KW-1003">Cell membrane</keyword>
<proteinExistence type="inferred from homology"/>
<evidence type="ECO:0000256" key="4">
    <source>
        <dbReference type="ARBA" id="ARBA00022622"/>
    </source>
</evidence>
<keyword evidence="9" id="KW-0812">Transmembrane</keyword>
<evidence type="ECO:0000313" key="12">
    <source>
        <dbReference type="Proteomes" id="UP001652600"/>
    </source>
</evidence>
<evidence type="ECO:0000256" key="2">
    <source>
        <dbReference type="ARBA" id="ARBA00009748"/>
    </source>
</evidence>
<evidence type="ECO:0000259" key="11">
    <source>
        <dbReference type="Pfam" id="PF14368"/>
    </source>
</evidence>
<evidence type="ECO:0000256" key="8">
    <source>
        <dbReference type="ARBA" id="ARBA00023288"/>
    </source>
</evidence>